<dbReference type="Proteomes" id="UP000297477">
    <property type="component" value="Unassembled WGS sequence"/>
</dbReference>
<protein>
    <recommendedName>
        <fullName evidence="2">histidine kinase</fullName>
        <ecNumber evidence="2">2.7.13.3</ecNumber>
    </recommendedName>
</protein>
<evidence type="ECO:0000256" key="4">
    <source>
        <dbReference type="ARBA" id="ARBA00022679"/>
    </source>
</evidence>
<feature type="transmembrane region" description="Helical" evidence="11">
    <location>
        <begin position="124"/>
        <end position="144"/>
    </location>
</feature>
<evidence type="ECO:0000313" key="13">
    <source>
        <dbReference type="EMBL" id="TFH99249.1"/>
    </source>
</evidence>
<evidence type="ECO:0000256" key="1">
    <source>
        <dbReference type="ARBA" id="ARBA00000085"/>
    </source>
</evidence>
<feature type="region of interest" description="Disordered" evidence="10">
    <location>
        <begin position="60"/>
        <end position="89"/>
    </location>
</feature>
<proteinExistence type="predicted"/>
<dbReference type="CDD" id="cd16917">
    <property type="entry name" value="HATPase_UhpB-NarQ-NarX-like"/>
    <property type="match status" value="1"/>
</dbReference>
<comment type="caution">
    <text evidence="13">The sequence shown here is derived from an EMBL/GenBank/DDBJ whole genome shotgun (WGS) entry which is preliminary data.</text>
</comment>
<feature type="compositionally biased region" description="Low complexity" evidence="10">
    <location>
        <begin position="60"/>
        <end position="83"/>
    </location>
</feature>
<reference evidence="13 14" key="1">
    <citation type="submission" date="2019-03" db="EMBL/GenBank/DDBJ databases">
        <title>Reclassification of Micrococcus aloeverae and Micrococcus yunnanensis as later heterotypic synonyms of Micrococcus luteus.</title>
        <authorList>
            <person name="Huang C.-H."/>
        </authorList>
    </citation>
    <scope>NUCLEOTIDE SEQUENCE [LARGE SCALE GENOMIC DNA]</scope>
    <source>
        <strain evidence="13 14">BCRC 12151</strain>
    </source>
</reference>
<dbReference type="SMART" id="SM00387">
    <property type="entry name" value="HATPase_c"/>
    <property type="match status" value="1"/>
</dbReference>
<comment type="catalytic activity">
    <reaction evidence="1">
        <text>ATP + protein L-histidine = ADP + protein N-phospho-L-histidine.</text>
        <dbReference type="EC" id="2.7.13.3"/>
    </reaction>
</comment>
<dbReference type="Gene3D" id="1.20.5.1930">
    <property type="match status" value="1"/>
</dbReference>
<keyword evidence="4" id="KW-0808">Transferase</keyword>
<evidence type="ECO:0000256" key="9">
    <source>
        <dbReference type="SAM" id="Coils"/>
    </source>
</evidence>
<dbReference type="InterPro" id="IPR003594">
    <property type="entry name" value="HATPase_dom"/>
</dbReference>
<dbReference type="SUPFAM" id="SSF55874">
    <property type="entry name" value="ATPase domain of HSP90 chaperone/DNA topoisomerase II/histidine kinase"/>
    <property type="match status" value="1"/>
</dbReference>
<feature type="transmembrane region" description="Helical" evidence="11">
    <location>
        <begin position="100"/>
        <end position="118"/>
    </location>
</feature>
<feature type="transmembrane region" description="Helical" evidence="11">
    <location>
        <begin position="198"/>
        <end position="220"/>
    </location>
</feature>
<keyword evidence="11" id="KW-0472">Membrane</keyword>
<keyword evidence="13" id="KW-0614">Plasmid</keyword>
<sequence length="506" mass="54149">MLGHGDHPPRSAGPRTDGGLPSRRTVGSFWLGVVLPGDVSPCRRRCPVRLLPRVEVMSVPTAASPRPDADSAADSTSPAAAPAPDRPTRTLPERWLRKDIIIAAVLAIASVEMAYLGQWAGMDAVYRSSVHVVAATGAAAALLLGFRRRAPMTVAVLYAAAYIALASSVGVEMYASQVLLFMSFYTVGAWCPDRRRAFWVRLAIVAAMASWLLIASVLGFSSGTAGERGVNAYFAFLLIQWLINAAYFTGAWMFGDRAWQQAMERQELERAHAEIRAQQEQLAEQAVSLERVRIARELHDVVAHHVTAMGVQAGAARMLQAKDPEAAAGHLKGVEDSSRQAVRELQSLVHTLRDDDGAVASVPRLSDLDTLAEKARSTGTQQVVLERIGPAPALPPAAELALYRVAQEGLTNARKHAGPRAAVTLRLRTEEDRVELEVSDDGRGTRGRLLVPGTHLGLRGMRERMDSVGGTVDAGPKPTGGWLVRATVPTAGAAATAPAASAEETR</sequence>
<dbReference type="Pfam" id="PF02518">
    <property type="entry name" value="HATPase_c"/>
    <property type="match status" value="1"/>
</dbReference>
<organism evidence="13 14">
    <name type="scientific">Micrococcus lylae</name>
    <dbReference type="NCBI Taxonomy" id="1273"/>
    <lineage>
        <taxon>Bacteria</taxon>
        <taxon>Bacillati</taxon>
        <taxon>Actinomycetota</taxon>
        <taxon>Actinomycetes</taxon>
        <taxon>Micrococcales</taxon>
        <taxon>Micrococcaceae</taxon>
        <taxon>Micrococcus</taxon>
    </lineage>
</organism>
<evidence type="ECO:0000313" key="14">
    <source>
        <dbReference type="Proteomes" id="UP000297477"/>
    </source>
</evidence>
<feature type="transmembrane region" description="Helical" evidence="11">
    <location>
        <begin position="151"/>
        <end position="168"/>
    </location>
</feature>
<evidence type="ECO:0000256" key="6">
    <source>
        <dbReference type="ARBA" id="ARBA00022777"/>
    </source>
</evidence>
<dbReference type="Gene3D" id="3.30.565.10">
    <property type="entry name" value="Histidine kinase-like ATPase, C-terminal domain"/>
    <property type="match status" value="1"/>
</dbReference>
<evidence type="ECO:0000256" key="10">
    <source>
        <dbReference type="SAM" id="MobiDB-lite"/>
    </source>
</evidence>
<dbReference type="PANTHER" id="PTHR24421:SF10">
    <property type="entry name" value="NITRATE_NITRITE SENSOR PROTEIN NARQ"/>
    <property type="match status" value="1"/>
</dbReference>
<dbReference type="InterPro" id="IPR050482">
    <property type="entry name" value="Sensor_HK_TwoCompSys"/>
</dbReference>
<feature type="region of interest" description="Disordered" evidence="10">
    <location>
        <begin position="1"/>
        <end position="21"/>
    </location>
</feature>
<evidence type="ECO:0000256" key="11">
    <source>
        <dbReference type="SAM" id="Phobius"/>
    </source>
</evidence>
<dbReference type="EMBL" id="SPKT01000010">
    <property type="protein sequence ID" value="TFH99249.1"/>
    <property type="molecule type" value="Genomic_DNA"/>
</dbReference>
<accession>A0ABY2K3G6</accession>
<evidence type="ECO:0000256" key="3">
    <source>
        <dbReference type="ARBA" id="ARBA00022553"/>
    </source>
</evidence>
<evidence type="ECO:0000256" key="8">
    <source>
        <dbReference type="ARBA" id="ARBA00023012"/>
    </source>
</evidence>
<evidence type="ECO:0000259" key="12">
    <source>
        <dbReference type="SMART" id="SM00387"/>
    </source>
</evidence>
<keyword evidence="3" id="KW-0597">Phosphoprotein</keyword>
<dbReference type="GO" id="GO:0016301">
    <property type="term" value="F:kinase activity"/>
    <property type="evidence" value="ECO:0007669"/>
    <property type="project" value="UniProtKB-KW"/>
</dbReference>
<feature type="domain" description="Histidine kinase/HSP90-like ATPase" evidence="12">
    <location>
        <begin position="397"/>
        <end position="492"/>
    </location>
</feature>
<feature type="transmembrane region" description="Helical" evidence="11">
    <location>
        <begin position="232"/>
        <end position="255"/>
    </location>
</feature>
<keyword evidence="6 13" id="KW-0418">Kinase</keyword>
<dbReference type="InterPro" id="IPR036890">
    <property type="entry name" value="HATPase_C_sf"/>
</dbReference>
<evidence type="ECO:0000256" key="2">
    <source>
        <dbReference type="ARBA" id="ARBA00012438"/>
    </source>
</evidence>
<evidence type="ECO:0000256" key="5">
    <source>
        <dbReference type="ARBA" id="ARBA00022741"/>
    </source>
</evidence>
<feature type="coiled-coil region" evidence="9">
    <location>
        <begin position="261"/>
        <end position="292"/>
    </location>
</feature>
<keyword evidence="7" id="KW-0067">ATP-binding</keyword>
<dbReference type="Pfam" id="PF07730">
    <property type="entry name" value="HisKA_3"/>
    <property type="match status" value="1"/>
</dbReference>
<name>A0ABY2K3G6_9MICC</name>
<keyword evidence="9" id="KW-0175">Coiled coil</keyword>
<keyword evidence="11" id="KW-0812">Transmembrane</keyword>
<evidence type="ECO:0000256" key="7">
    <source>
        <dbReference type="ARBA" id="ARBA00022840"/>
    </source>
</evidence>
<keyword evidence="11" id="KW-1133">Transmembrane helix</keyword>
<dbReference type="EC" id="2.7.13.3" evidence="2"/>
<dbReference type="InterPro" id="IPR011712">
    <property type="entry name" value="Sig_transdc_His_kin_sub3_dim/P"/>
</dbReference>
<keyword evidence="14" id="KW-1185">Reference proteome</keyword>
<gene>
    <name evidence="13" type="ORF">E4A49_06265</name>
</gene>
<keyword evidence="8" id="KW-0902">Two-component regulatory system</keyword>
<keyword evidence="5" id="KW-0547">Nucleotide-binding</keyword>
<dbReference type="PANTHER" id="PTHR24421">
    <property type="entry name" value="NITRATE/NITRITE SENSOR PROTEIN NARX-RELATED"/>
    <property type="match status" value="1"/>
</dbReference>